<accession>A0A6F8V789</accession>
<keyword evidence="4" id="KW-1134">Transmembrane beta strand</keyword>
<dbReference type="RefSeq" id="WP_173059618.1">
    <property type="nucleotide sequence ID" value="NZ_AP022853.1"/>
</dbReference>
<dbReference type="InterPro" id="IPR051906">
    <property type="entry name" value="TolC-like"/>
</dbReference>
<evidence type="ECO:0000256" key="3">
    <source>
        <dbReference type="ARBA" id="ARBA00022448"/>
    </source>
</evidence>
<dbReference type="PANTHER" id="PTHR30026">
    <property type="entry name" value="OUTER MEMBRANE PROTEIN TOLC"/>
    <property type="match status" value="1"/>
</dbReference>
<evidence type="ECO:0000256" key="5">
    <source>
        <dbReference type="ARBA" id="ARBA00022692"/>
    </source>
</evidence>
<dbReference type="Gene3D" id="1.20.1600.10">
    <property type="entry name" value="Outer membrane efflux proteins (OEP)"/>
    <property type="match status" value="1"/>
</dbReference>
<keyword evidence="5" id="KW-0812">Transmembrane</keyword>
<keyword evidence="6" id="KW-0472">Membrane</keyword>
<dbReference type="SUPFAM" id="SSF56954">
    <property type="entry name" value="Outer membrane efflux proteins (OEP)"/>
    <property type="match status" value="1"/>
</dbReference>
<dbReference type="PANTHER" id="PTHR30026:SF13">
    <property type="entry name" value="MEMBRANE EFFLUX PROTEIN, PUTATIVE-RELATED"/>
    <property type="match status" value="1"/>
</dbReference>
<proteinExistence type="inferred from homology"/>
<dbReference type="EMBL" id="AP022853">
    <property type="protein sequence ID" value="BCB25524.1"/>
    <property type="molecule type" value="Genomic_DNA"/>
</dbReference>
<keyword evidence="7" id="KW-0998">Cell outer membrane</keyword>
<dbReference type="GO" id="GO:0015562">
    <property type="term" value="F:efflux transmembrane transporter activity"/>
    <property type="evidence" value="ECO:0007669"/>
    <property type="project" value="InterPro"/>
</dbReference>
<evidence type="ECO:0000313" key="9">
    <source>
        <dbReference type="Proteomes" id="UP000502260"/>
    </source>
</evidence>
<protein>
    <submittedName>
        <fullName evidence="8">RND transporter</fullName>
    </submittedName>
</protein>
<dbReference type="InterPro" id="IPR003423">
    <property type="entry name" value="OMP_efflux"/>
</dbReference>
<dbReference type="GO" id="GO:0009279">
    <property type="term" value="C:cell outer membrane"/>
    <property type="evidence" value="ECO:0007669"/>
    <property type="project" value="UniProtKB-SubCell"/>
</dbReference>
<reference evidence="9" key="1">
    <citation type="submission" date="2020-03" db="EMBL/GenBank/DDBJ databases">
        <title>Complete genome sequence of sulfur-oxidizing bacterium skT11.</title>
        <authorList>
            <person name="Kanda M."/>
            <person name="Kojima H."/>
            <person name="Fukui M."/>
        </authorList>
    </citation>
    <scope>NUCLEOTIDE SEQUENCE [LARGE SCALE GENOMIC DNA]</scope>
    <source>
        <strain evidence="9">skT11</strain>
    </source>
</reference>
<dbReference type="AlphaFoldDB" id="A0A6F8V789"/>
<evidence type="ECO:0000313" key="8">
    <source>
        <dbReference type="EMBL" id="BCB25524.1"/>
    </source>
</evidence>
<dbReference type="Pfam" id="PF02321">
    <property type="entry name" value="OEP"/>
    <property type="match status" value="1"/>
</dbReference>
<dbReference type="GO" id="GO:1990281">
    <property type="term" value="C:efflux pump complex"/>
    <property type="evidence" value="ECO:0007669"/>
    <property type="project" value="TreeGrafter"/>
</dbReference>
<dbReference type="KEGG" id="slac:SKTS_04100"/>
<sequence length="452" mass="49800">MNKQWLAVAFGAWTSFSGVTTWAQTVNLQQAIDMSMSADPRIQEREQLVELARALLEEAQGNNGLRLDANLFVGLAPKVEGGFYQGGATSGTTPRNDAYDWKGLSDWTSLQFSIVKPLYTFGKIENYSDAARGNIDVKRQDVRLQRGSTVMDVSRAYYGYLTARDTRRMLEDVLSKVNGAISRVEKDLKADNGQSRQSDLYELQAKLGLLNKYLSQAQSVETVSLNGLKVLTGVGLEGKLEVSDESLKPVALPSASLVDYQGKAASARPELSQLDAGLRARRALVDAKKAEMYPNIYAGVVGSFAYASRRDTLDNPYVYDPFNHAGLTPVVGLKWDLAFDVVPARVAQAQAELDALLAKNRFALQGIPFEVAETYAKMQAYYKAQQDLAQGAASARRWMVASYADFNAGLEKPERVSEALKTYATTQAEYLLTVNDYNMYVAQMAKVTGDYK</sequence>
<dbReference type="Proteomes" id="UP000502260">
    <property type="component" value="Chromosome"/>
</dbReference>
<keyword evidence="9" id="KW-1185">Reference proteome</keyword>
<evidence type="ECO:0000256" key="1">
    <source>
        <dbReference type="ARBA" id="ARBA00004442"/>
    </source>
</evidence>
<name>A0A6F8V789_9PROT</name>
<evidence type="ECO:0000256" key="6">
    <source>
        <dbReference type="ARBA" id="ARBA00023136"/>
    </source>
</evidence>
<keyword evidence="3" id="KW-0813">Transport</keyword>
<evidence type="ECO:0000256" key="4">
    <source>
        <dbReference type="ARBA" id="ARBA00022452"/>
    </source>
</evidence>
<comment type="similarity">
    <text evidence="2">Belongs to the outer membrane factor (OMF) (TC 1.B.17) family.</text>
</comment>
<evidence type="ECO:0000256" key="2">
    <source>
        <dbReference type="ARBA" id="ARBA00007613"/>
    </source>
</evidence>
<dbReference type="GO" id="GO:0015288">
    <property type="term" value="F:porin activity"/>
    <property type="evidence" value="ECO:0007669"/>
    <property type="project" value="TreeGrafter"/>
</dbReference>
<organism evidence="8 9">
    <name type="scientific">Sulfurimicrobium lacus</name>
    <dbReference type="NCBI Taxonomy" id="2715678"/>
    <lineage>
        <taxon>Bacteria</taxon>
        <taxon>Pseudomonadati</taxon>
        <taxon>Pseudomonadota</taxon>
        <taxon>Betaproteobacteria</taxon>
        <taxon>Nitrosomonadales</taxon>
        <taxon>Sulfuricellaceae</taxon>
        <taxon>Sulfurimicrobium</taxon>
    </lineage>
</organism>
<comment type="subcellular location">
    <subcellularLocation>
        <location evidence="1">Cell outer membrane</location>
    </subcellularLocation>
</comment>
<evidence type="ECO:0000256" key="7">
    <source>
        <dbReference type="ARBA" id="ARBA00023237"/>
    </source>
</evidence>
<gene>
    <name evidence="8" type="ORF">SKTS_04100</name>
</gene>